<feature type="zinc finger region" evidence="19">
    <location>
        <begin position="103"/>
        <end position="139"/>
    </location>
</feature>
<evidence type="ECO:0000256" key="15">
    <source>
        <dbReference type="ARBA" id="ARBA00023200"/>
    </source>
</evidence>
<keyword evidence="7 19" id="KW-0479">Metal-binding</keyword>
<reference evidence="21" key="1">
    <citation type="submission" date="2013-09" db="EMBL/GenBank/DDBJ databases">
        <title>Human Papillomavirus types 16, 18, 31, 33 and 52 E6 and LCR variants in HIV-infected and uninfected men who have sex with men in Madrid (Spain).</title>
        <authorList>
            <person name="Torres M."/>
            <person name="Rodriguez C."/>
            <person name="Gonzalez C."/>
            <person name="Clavo P."/>
            <person name="Ballesteros J."/>
            <person name="Puerta T."/>
            <person name="Fraile L."/>
            <person name="del Romero J."/>
            <person name="Ortiz M."/>
        </authorList>
    </citation>
    <scope>NUCLEOTIDE SEQUENCE</scope>
    <source>
        <strain evidence="21">100</strain>
    </source>
</reference>
<dbReference type="GO" id="GO:0042025">
    <property type="term" value="C:host cell nucleus"/>
    <property type="evidence" value="ECO:0007669"/>
    <property type="project" value="UniProtKB-SubCell"/>
</dbReference>
<dbReference type="GO" id="GO:0003677">
    <property type="term" value="F:DNA binding"/>
    <property type="evidence" value="ECO:0007669"/>
    <property type="project" value="UniProtKB-UniRule"/>
</dbReference>
<dbReference type="GO" id="GO:0008270">
    <property type="term" value="F:zinc ion binding"/>
    <property type="evidence" value="ECO:0007669"/>
    <property type="project" value="UniProtKB-KW"/>
</dbReference>
<keyword evidence="5 19" id="KW-0945">Host-virus interaction</keyword>
<evidence type="ECO:0000256" key="3">
    <source>
        <dbReference type="ARBA" id="ARBA00022518"/>
    </source>
</evidence>
<evidence type="ECO:0000256" key="11">
    <source>
        <dbReference type="ARBA" id="ARBA00023015"/>
    </source>
</evidence>
<comment type="function">
    <text evidence="19">Plays a major role in the induction and maintenance of cellular transformation. Acts mainly as an oncoprotein by stimulating the destruction of many host cell key regulatory proteins. E6 associates with host UBE3A/E6-AP ubiquitin-protein ligase, and inactivates tumor suppressors TP53 and TP73 by targeting them to the 26S proteasome for degradation. In turn, DNA damage and chromosomal instabilities increase and lead to cell proliferation and cancer development. The complex E6/E6AP targets several other substrates to degradation via the proteasome including host DLG1 or NFX-91, a repressor of human telomerase reverse transcriptase (hTERT). The resulting increased expression of hTERT prevents the shortening of telomere length leading to cell immortalization. Other cellular targets including BAK1, Fas-associated death domain-containing protein (FADD) and procaspase 8, are degraded by E6/E6AP causing inhibition of apoptosis. E6 also inhibits immune response by interacting with host IRF3 and TYK2. These interactions prevent IRF3 transcriptional activities and inhibit TYK2-mediated JAK-STAT activation by interferon alpha resulting in inhibition of the interferon signaling pathway.</text>
</comment>
<dbReference type="GO" id="GO:0030430">
    <property type="term" value="C:host cell cytoplasm"/>
    <property type="evidence" value="ECO:0007669"/>
    <property type="project" value="UniProtKB-SubCell"/>
</dbReference>
<dbReference type="SUPFAM" id="SSF161229">
    <property type="entry name" value="E6 C-terminal domain-like"/>
    <property type="match status" value="2"/>
</dbReference>
<evidence type="ECO:0000256" key="14">
    <source>
        <dbReference type="ARBA" id="ARBA00023163"/>
    </source>
</evidence>
<keyword evidence="9 19" id="KW-0862">Zinc</keyword>
<dbReference type="InterPro" id="IPR038575">
    <property type="entry name" value="E6_sf"/>
</dbReference>
<evidence type="ECO:0000256" key="5">
    <source>
        <dbReference type="ARBA" id="ARBA00022581"/>
    </source>
</evidence>
<keyword evidence="15 19" id="KW-1035">Host cytoplasm</keyword>
<dbReference type="GO" id="GO:0030165">
    <property type="term" value="F:PDZ domain binding"/>
    <property type="evidence" value="ECO:0007669"/>
    <property type="project" value="UniProtKB-UniRule"/>
</dbReference>
<dbReference type="Pfam" id="PF00518">
    <property type="entry name" value="E6"/>
    <property type="match status" value="1"/>
</dbReference>
<comment type="subunit">
    <text evidence="18 19">Forms homodimers. Interacts with ubiquitin-protein ligase UBE3A/E6-AP and thus forms a complex with human TP53. Interacts with human NFX1 and MAGI3. Interacts with human IRF3; this interaction inhibits the establishment of antiviral state. Interacts with human TYK2; this interaction inhibits JAK-STAT activation by interferon alpha. Interacts with host DLG1; this interaction leads to the proteasomal degradation of DLG1.</text>
</comment>
<dbReference type="FunFam" id="3.30.240.40:FF:000001">
    <property type="entry name" value="Protein E6"/>
    <property type="match status" value="1"/>
</dbReference>
<evidence type="ECO:0000256" key="1">
    <source>
        <dbReference type="ARBA" id="ARBA00006346"/>
    </source>
</evidence>
<evidence type="ECO:0000313" key="21">
    <source>
        <dbReference type="EMBL" id="AIO05472.1"/>
    </source>
</evidence>
<evidence type="ECO:0000256" key="17">
    <source>
        <dbReference type="ARBA" id="ARBA00023323"/>
    </source>
</evidence>
<dbReference type="GO" id="GO:0039548">
    <property type="term" value="P:symbiont-mediated suppression of host cytoplasmic pattern recognition receptor signaling pathway via inhibition of IRF3 activity"/>
    <property type="evidence" value="ECO:0007669"/>
    <property type="project" value="UniProtKB-UniRule"/>
</dbReference>
<evidence type="ECO:0000256" key="9">
    <source>
        <dbReference type="ARBA" id="ARBA00022833"/>
    </source>
</evidence>
<keyword evidence="16 19" id="KW-0899">Viral immunoevasion</keyword>
<keyword evidence="8 19" id="KW-0863">Zinc-finger</keyword>
<keyword evidence="6 19" id="KW-1090">Inhibition of host innate immune response by virus</keyword>
<evidence type="ECO:0000256" key="2">
    <source>
        <dbReference type="ARBA" id="ARBA00022482"/>
    </source>
</evidence>
<dbReference type="GO" id="GO:0006351">
    <property type="term" value="P:DNA-templated transcription"/>
    <property type="evidence" value="ECO:0007669"/>
    <property type="project" value="UniProtKB-UniRule"/>
</dbReference>
<evidence type="ECO:0000256" key="10">
    <source>
        <dbReference type="ARBA" id="ARBA00022931"/>
    </source>
</evidence>
<feature type="zinc finger region" evidence="19">
    <location>
        <begin position="30"/>
        <end position="66"/>
    </location>
</feature>
<dbReference type="FunFam" id="3.30.240.40:FF:000002">
    <property type="entry name" value="Protein E6"/>
    <property type="match status" value="1"/>
</dbReference>
<keyword evidence="2 19" id="KW-1113">Inhibition of host RLR pathway by virus</keyword>
<dbReference type="InterPro" id="IPR001334">
    <property type="entry name" value="E6"/>
</dbReference>
<comment type="subcellular location">
    <subcellularLocation>
        <location evidence="19 20">Host cytoplasm</location>
    </subcellularLocation>
    <subcellularLocation>
        <location evidence="19 20">Host nucleus</location>
    </subcellularLocation>
</comment>
<evidence type="ECO:0000256" key="13">
    <source>
        <dbReference type="ARBA" id="ARBA00023159"/>
    </source>
</evidence>
<evidence type="ECO:0000256" key="4">
    <source>
        <dbReference type="ARBA" id="ARBA00022562"/>
    </source>
</evidence>
<keyword evidence="10 19" id="KW-1092">Inhibition of host IRF3 by virus</keyword>
<dbReference type="HAMAP" id="MF_04006">
    <property type="entry name" value="HPV_E6"/>
    <property type="match status" value="1"/>
</dbReference>
<evidence type="ECO:0000256" key="19">
    <source>
        <dbReference type="HAMAP-Rule" id="MF_04006"/>
    </source>
</evidence>
<comment type="similarity">
    <text evidence="1 20">Belongs to the papillomaviridae E6 protein family.</text>
</comment>
<protein>
    <recommendedName>
        <fullName evidence="19 20">Protein E6</fullName>
    </recommendedName>
</protein>
<keyword evidence="13 19" id="KW-0010">Activator</keyword>
<dbReference type="GO" id="GO:0039648">
    <property type="term" value="P:symbiont-mediated perturbation of host ubiquitin-like protein modification"/>
    <property type="evidence" value="ECO:0007669"/>
    <property type="project" value="UniProtKB-UniRule"/>
</dbReference>
<feature type="short sequence motif" description="PDZ-binding domain" evidence="19">
    <location>
        <begin position="147"/>
        <end position="149"/>
    </location>
</feature>
<dbReference type="Gene3D" id="3.30.240.40">
    <property type="entry name" value="E6 early regulatory protein"/>
    <property type="match status" value="2"/>
</dbReference>
<dbReference type="GO" id="GO:0052150">
    <property type="term" value="P:symbiont-mediated perturbation of host apoptosis"/>
    <property type="evidence" value="ECO:0007669"/>
    <property type="project" value="UniProtKB-KW"/>
</dbReference>
<dbReference type="EMBL" id="KF700164">
    <property type="protein sequence ID" value="AIO05472.1"/>
    <property type="molecule type" value="Genomic_DNA"/>
</dbReference>
<organismHost>
    <name type="scientific">Homo sapiens</name>
    <name type="common">Human</name>
    <dbReference type="NCBI Taxonomy" id="9606"/>
</organismHost>
<evidence type="ECO:0000256" key="8">
    <source>
        <dbReference type="ARBA" id="ARBA00022771"/>
    </source>
</evidence>
<proteinExistence type="inferred from homology"/>
<keyword evidence="12 19" id="KW-0238">DNA-binding</keyword>
<keyword evidence="3 19" id="KW-0244">Early protein</keyword>
<comment type="miscellaneous">
    <text evidence="19">Belongs to the high risk human alphapapillomavirus family. The cancer-causing human papillomavirus E6 protein has a unique carboxy terminal PDZ domain containing substrate.</text>
</comment>
<keyword evidence="11 19" id="KW-0805">Transcription regulation</keyword>
<evidence type="ECO:0000256" key="12">
    <source>
        <dbReference type="ARBA" id="ARBA00023125"/>
    </source>
</evidence>
<evidence type="ECO:0000256" key="20">
    <source>
        <dbReference type="RuleBase" id="RU363123"/>
    </source>
</evidence>
<name>A0A088S6C6_HPV33</name>
<evidence type="ECO:0000256" key="6">
    <source>
        <dbReference type="ARBA" id="ARBA00022632"/>
    </source>
</evidence>
<sequence length="149" mass="17674">MFQDTEEKPRTLHDLCQALETTIHNIELQCVECKKPLQRSEVYDFAFADLTVVYREGNPFGICKLCLRFLSKISEYKHYYYSVYGNTLEQTVKKPLNEILIRCIICQRPLCPQEKKRHVDLNKRFHNISGRWAGRCAACWRSRRRETAL</sequence>
<gene>
    <name evidence="19 21" type="primary">E6</name>
</gene>
<evidence type="ECO:0000256" key="16">
    <source>
        <dbReference type="ARBA" id="ARBA00023280"/>
    </source>
</evidence>
<evidence type="ECO:0000256" key="18">
    <source>
        <dbReference type="ARBA" id="ARBA00065188"/>
    </source>
</evidence>
<evidence type="ECO:0000256" key="7">
    <source>
        <dbReference type="ARBA" id="ARBA00022723"/>
    </source>
</evidence>
<keyword evidence="14 19" id="KW-0804">Transcription</keyword>
<accession>A0A088S6C6</accession>
<dbReference type="GO" id="GO:0006355">
    <property type="term" value="P:regulation of DNA-templated transcription"/>
    <property type="evidence" value="ECO:0007669"/>
    <property type="project" value="UniProtKB-UniRule"/>
</dbReference>
<organism evidence="21">
    <name type="scientific">Human papillomavirus 33</name>
    <dbReference type="NCBI Taxonomy" id="10586"/>
    <lineage>
        <taxon>Viruses</taxon>
        <taxon>Monodnaviria</taxon>
        <taxon>Shotokuvirae</taxon>
        <taxon>Cossaviricota</taxon>
        <taxon>Papovaviricetes</taxon>
        <taxon>Zurhausenvirales</taxon>
        <taxon>Papillomaviridae</taxon>
        <taxon>Firstpapillomavirinae</taxon>
        <taxon>Alphapapillomavirus</taxon>
        <taxon>Alphapapillomavirus 9</taxon>
    </lineage>
</organism>
<dbReference type="GO" id="GO:0039502">
    <property type="term" value="P:symbiont-mediated suppression of host type I interferon-mediated signaling pathway"/>
    <property type="evidence" value="ECO:0007669"/>
    <property type="project" value="UniProtKB-UniRule"/>
</dbReference>
<keyword evidence="4 19" id="KW-1048">Host nucleus</keyword>
<keyword evidence="17 19" id="KW-1119">Modulation of host cell apoptosis by virus</keyword>